<name>A0A7W7AMN5_9SPHN</name>
<sequence length="287" mass="30695">MDRCALDHSKMRQDMNNLHRELAPISDAAWAQIDQEATRTLKRYLAARRVVDVPEPKGATLAAVGTGHTKPIDAPSDGVQAVRRAVNAVVELRVPFTLTRAAIDDVERGSEDSDWQPLKEAARTIAFAENRAIFDGYAAADIGGIRPGASNEPVPLPTAVAGYPAIVAQAVDRLRLAGVEGPYRLVLGDDPFTAISGGSEEGYPVLQHINRLVDGDIIWAPGIMGGVVLTTRGGDFELDLGQDLSIGYLSHTAEAVELYLQESFTFRLLTSEAAVSLPTTEASAQPA</sequence>
<dbReference type="Proteomes" id="UP000574769">
    <property type="component" value="Unassembled WGS sequence"/>
</dbReference>
<evidence type="ECO:0000313" key="5">
    <source>
        <dbReference type="Proteomes" id="UP000574769"/>
    </source>
</evidence>
<dbReference type="EMBL" id="JACHNY010000017">
    <property type="protein sequence ID" value="MBB4619854.1"/>
    <property type="molecule type" value="Genomic_DNA"/>
</dbReference>
<comment type="caution">
    <text evidence="4">The sequence shown here is derived from an EMBL/GenBank/DDBJ whole genome shotgun (WGS) entry which is preliminary data.</text>
</comment>
<comment type="subcellular location">
    <subcellularLocation>
        <location evidence="1">Encapsulin nanocompartment</location>
    </subcellularLocation>
</comment>
<dbReference type="AlphaFoldDB" id="A0A7W7AMN5"/>
<dbReference type="InterPro" id="IPR051429">
    <property type="entry name" value="Encapsulin_nc"/>
</dbReference>
<dbReference type="PIRSF" id="PIRSF019254">
    <property type="entry name" value="CFP29"/>
    <property type="match status" value="1"/>
</dbReference>
<organism evidence="4 5">
    <name type="scientific">Sphingomonas abaci</name>
    <dbReference type="NCBI Taxonomy" id="237611"/>
    <lineage>
        <taxon>Bacteria</taxon>
        <taxon>Pseudomonadati</taxon>
        <taxon>Pseudomonadota</taxon>
        <taxon>Alphaproteobacteria</taxon>
        <taxon>Sphingomonadales</taxon>
        <taxon>Sphingomonadaceae</taxon>
        <taxon>Sphingomonas</taxon>
    </lineage>
</organism>
<evidence type="ECO:0000256" key="3">
    <source>
        <dbReference type="ARBA" id="ARBA00033787"/>
    </source>
</evidence>
<comment type="similarity">
    <text evidence="2">Belongs to the encapsulin family. Family 1 subfamily.</text>
</comment>
<dbReference type="Gene3D" id="3.30.2320.10">
    <property type="entry name" value="hypothetical protein PF0899 domain"/>
    <property type="match status" value="1"/>
</dbReference>
<evidence type="ECO:0000256" key="1">
    <source>
        <dbReference type="ARBA" id="ARBA00033738"/>
    </source>
</evidence>
<keyword evidence="5" id="KW-1185">Reference proteome</keyword>
<reference evidence="4 5" key="1">
    <citation type="submission" date="2020-08" db="EMBL/GenBank/DDBJ databases">
        <title>Genomic Encyclopedia of Type Strains, Phase IV (KMG-IV): sequencing the most valuable type-strain genomes for metagenomic binning, comparative biology and taxonomic classification.</title>
        <authorList>
            <person name="Goeker M."/>
        </authorList>
    </citation>
    <scope>NUCLEOTIDE SEQUENCE [LARGE SCALE GENOMIC DNA]</scope>
    <source>
        <strain evidence="4 5">DSM 15867</strain>
    </source>
</reference>
<protein>
    <submittedName>
        <fullName evidence="4">Putative linocin/CFP29 family protein</fullName>
    </submittedName>
</protein>
<gene>
    <name evidence="4" type="ORF">GGQ96_004014</name>
</gene>
<dbReference type="Pfam" id="PF04454">
    <property type="entry name" value="Linocin_M18"/>
    <property type="match status" value="1"/>
</dbReference>
<keyword evidence="3" id="KW-1284">Encapsulin nanocompartment</keyword>
<dbReference type="Gene3D" id="3.30.2400.30">
    <property type="match status" value="1"/>
</dbReference>
<accession>A0A7W7AMN5</accession>
<dbReference type="PANTHER" id="PTHR37165">
    <property type="entry name" value="PEPTIDASE U56 FAMILY"/>
    <property type="match status" value="1"/>
</dbReference>
<dbReference type="NCBIfam" id="NF041155">
    <property type="entry name" value="encap_f1"/>
    <property type="match status" value="1"/>
</dbReference>
<proteinExistence type="inferred from homology"/>
<dbReference type="GO" id="GO:0140737">
    <property type="term" value="C:encapsulin nanocompartment"/>
    <property type="evidence" value="ECO:0007669"/>
    <property type="project" value="UniProtKB-SubCell"/>
</dbReference>
<evidence type="ECO:0000256" key="2">
    <source>
        <dbReference type="ARBA" id="ARBA00033743"/>
    </source>
</evidence>
<dbReference type="RefSeq" id="WP_231292103.1">
    <property type="nucleotide sequence ID" value="NZ_JACHNY010000017.1"/>
</dbReference>
<evidence type="ECO:0000313" key="4">
    <source>
        <dbReference type="EMBL" id="MBB4619854.1"/>
    </source>
</evidence>
<dbReference type="InterPro" id="IPR007544">
    <property type="entry name" value="ENCAP"/>
</dbReference>
<dbReference type="PANTHER" id="PTHR37165:SF1">
    <property type="entry name" value="TYPE 1 ENCAPSULIN SHELL PROTEIN"/>
    <property type="match status" value="1"/>
</dbReference>